<dbReference type="RefSeq" id="WP_280949250.1">
    <property type="nucleotide sequence ID" value="NZ_LT629749.1"/>
</dbReference>
<dbReference type="STRING" id="546871.SAMN04488543_1927"/>
<evidence type="ECO:0000313" key="3">
    <source>
        <dbReference type="Proteomes" id="UP000199092"/>
    </source>
</evidence>
<dbReference type="CDD" id="cd06170">
    <property type="entry name" value="LuxR_C_like"/>
    <property type="match status" value="1"/>
</dbReference>
<dbReference type="PRINTS" id="PR00111">
    <property type="entry name" value="ABHYDROLASE"/>
</dbReference>
<dbReference type="SUPFAM" id="SSF46894">
    <property type="entry name" value="C-terminal effector domain of the bipartite response regulators"/>
    <property type="match status" value="1"/>
</dbReference>
<dbReference type="PROSITE" id="PS50043">
    <property type="entry name" value="HTH_LUXR_2"/>
    <property type="match status" value="1"/>
</dbReference>
<dbReference type="SUPFAM" id="SSF53474">
    <property type="entry name" value="alpha/beta-Hydrolases"/>
    <property type="match status" value="1"/>
</dbReference>
<gene>
    <name evidence="2" type="ORF">SAMN04488543_1927</name>
</gene>
<dbReference type="InterPro" id="IPR036388">
    <property type="entry name" value="WH-like_DNA-bd_sf"/>
</dbReference>
<dbReference type="InterPro" id="IPR022742">
    <property type="entry name" value="Hydrolase_4"/>
</dbReference>
<sequence>MTARVGTSVQSIRFARSADGVAIAYAVHGNGPPLLIDKCWLSHLQFDWQSPLWRHYLVELGRIATVIRYDERGYGMSDRDVADHSLQARVADLQAVADDAGLERFALLAMAQGGPVAIEYAARHPGRLTRLILYGTFAGDQLTAAPEDLELYETVGAIIRVGWSRPTAEFRRVFTSLMIPDGTEEQMRSIDDLQRLAVDAETAMQARSHRVVTDSSARLSQLELPTLVLHSRDDRAQPYQRGRDLAARITGARLVTLESKNHIVLADEPAWPVFLREVSEFLAPDRVTAPRAADDVIATLSPRELEILRLAAEGRDNVAIAAELVLSVRTVERHLQNAYAKLGLQGRNARTAAVARLLAHT</sequence>
<dbReference type="GO" id="GO:0006355">
    <property type="term" value="P:regulation of DNA-templated transcription"/>
    <property type="evidence" value="ECO:0007669"/>
    <property type="project" value="InterPro"/>
</dbReference>
<dbReference type="InterPro" id="IPR016032">
    <property type="entry name" value="Sig_transdc_resp-reg_C-effctor"/>
</dbReference>
<dbReference type="PROSITE" id="PS00622">
    <property type="entry name" value="HTH_LUXR_1"/>
    <property type="match status" value="1"/>
</dbReference>
<dbReference type="SMART" id="SM00421">
    <property type="entry name" value="HTH_LUXR"/>
    <property type="match status" value="1"/>
</dbReference>
<feature type="domain" description="HTH luxR-type" evidence="1">
    <location>
        <begin position="293"/>
        <end position="358"/>
    </location>
</feature>
<dbReference type="InterPro" id="IPR050471">
    <property type="entry name" value="AB_hydrolase"/>
</dbReference>
<organism evidence="2 3">
    <name type="scientific">Friedmanniella luteola</name>
    <dbReference type="NCBI Taxonomy" id="546871"/>
    <lineage>
        <taxon>Bacteria</taxon>
        <taxon>Bacillati</taxon>
        <taxon>Actinomycetota</taxon>
        <taxon>Actinomycetes</taxon>
        <taxon>Propionibacteriales</taxon>
        <taxon>Nocardioidaceae</taxon>
        <taxon>Friedmanniella</taxon>
    </lineage>
</organism>
<evidence type="ECO:0000259" key="1">
    <source>
        <dbReference type="PROSITE" id="PS50043"/>
    </source>
</evidence>
<dbReference type="AlphaFoldDB" id="A0A1H1T386"/>
<dbReference type="Pfam" id="PF00196">
    <property type="entry name" value="GerE"/>
    <property type="match status" value="1"/>
</dbReference>
<dbReference type="PANTHER" id="PTHR43433">
    <property type="entry name" value="HYDROLASE, ALPHA/BETA FOLD FAMILY PROTEIN"/>
    <property type="match status" value="1"/>
</dbReference>
<evidence type="ECO:0000313" key="2">
    <source>
        <dbReference type="EMBL" id="SDS54089.1"/>
    </source>
</evidence>
<dbReference type="PRINTS" id="PR00038">
    <property type="entry name" value="HTHLUXR"/>
</dbReference>
<dbReference type="InterPro" id="IPR029058">
    <property type="entry name" value="AB_hydrolase_fold"/>
</dbReference>
<accession>A0A1H1T386</accession>
<dbReference type="GO" id="GO:0003824">
    <property type="term" value="F:catalytic activity"/>
    <property type="evidence" value="ECO:0007669"/>
    <property type="project" value="UniProtKB-ARBA"/>
</dbReference>
<dbReference type="EMBL" id="LT629749">
    <property type="protein sequence ID" value="SDS54089.1"/>
    <property type="molecule type" value="Genomic_DNA"/>
</dbReference>
<dbReference type="Gene3D" id="3.40.50.1820">
    <property type="entry name" value="alpha/beta hydrolase"/>
    <property type="match status" value="1"/>
</dbReference>
<keyword evidence="3" id="KW-1185">Reference proteome</keyword>
<protein>
    <submittedName>
        <fullName evidence="2">Pimeloyl-ACP methyl ester carboxylesterase</fullName>
    </submittedName>
</protein>
<proteinExistence type="predicted"/>
<dbReference type="InterPro" id="IPR000792">
    <property type="entry name" value="Tscrpt_reg_LuxR_C"/>
</dbReference>
<dbReference type="Gene3D" id="1.10.10.10">
    <property type="entry name" value="Winged helix-like DNA-binding domain superfamily/Winged helix DNA-binding domain"/>
    <property type="match status" value="1"/>
</dbReference>
<dbReference type="Pfam" id="PF12146">
    <property type="entry name" value="Hydrolase_4"/>
    <property type="match status" value="1"/>
</dbReference>
<dbReference type="PANTHER" id="PTHR43433:SF5">
    <property type="entry name" value="AB HYDROLASE-1 DOMAIN-CONTAINING PROTEIN"/>
    <property type="match status" value="1"/>
</dbReference>
<dbReference type="Proteomes" id="UP000199092">
    <property type="component" value="Chromosome I"/>
</dbReference>
<dbReference type="GO" id="GO:0003677">
    <property type="term" value="F:DNA binding"/>
    <property type="evidence" value="ECO:0007669"/>
    <property type="project" value="InterPro"/>
</dbReference>
<dbReference type="InterPro" id="IPR000073">
    <property type="entry name" value="AB_hydrolase_1"/>
</dbReference>
<name>A0A1H1T386_9ACTN</name>
<reference evidence="2 3" key="1">
    <citation type="submission" date="2016-10" db="EMBL/GenBank/DDBJ databases">
        <authorList>
            <person name="de Groot N.N."/>
        </authorList>
    </citation>
    <scope>NUCLEOTIDE SEQUENCE [LARGE SCALE GENOMIC DNA]</scope>
    <source>
        <strain evidence="2 3">DSM 21741</strain>
    </source>
</reference>